<organism evidence="2 3">
    <name type="scientific">Chaetomium globosum (strain ATCC 6205 / CBS 148.51 / DSM 1962 / NBRC 6347 / NRRL 1970)</name>
    <name type="common">Soil fungus</name>
    <dbReference type="NCBI Taxonomy" id="306901"/>
    <lineage>
        <taxon>Eukaryota</taxon>
        <taxon>Fungi</taxon>
        <taxon>Dikarya</taxon>
        <taxon>Ascomycota</taxon>
        <taxon>Pezizomycotina</taxon>
        <taxon>Sordariomycetes</taxon>
        <taxon>Sordariomycetidae</taxon>
        <taxon>Sordariales</taxon>
        <taxon>Chaetomiaceae</taxon>
        <taxon>Chaetomium</taxon>
    </lineage>
</organism>
<dbReference type="Proteomes" id="UP000001056">
    <property type="component" value="Unassembled WGS sequence"/>
</dbReference>
<accession>Q2H9K9</accession>
<protein>
    <submittedName>
        <fullName evidence="2">Uncharacterized protein</fullName>
    </submittedName>
</protein>
<reference evidence="3" key="1">
    <citation type="journal article" date="2015" name="Genome Announc.">
        <title>Draft genome sequence of the cellulolytic fungus Chaetomium globosum.</title>
        <authorList>
            <person name="Cuomo C.A."/>
            <person name="Untereiner W.A."/>
            <person name="Ma L.-J."/>
            <person name="Grabherr M."/>
            <person name="Birren B.W."/>
        </authorList>
    </citation>
    <scope>NUCLEOTIDE SEQUENCE [LARGE SCALE GENOMIC DNA]</scope>
    <source>
        <strain evidence="3">ATCC 6205 / CBS 148.51 / DSM 1962 / NBRC 6347 / NRRL 1970</strain>
    </source>
</reference>
<feature type="region of interest" description="Disordered" evidence="1">
    <location>
        <begin position="1"/>
        <end position="69"/>
    </location>
</feature>
<evidence type="ECO:0000256" key="1">
    <source>
        <dbReference type="SAM" id="MobiDB-lite"/>
    </source>
</evidence>
<name>Q2H9K9_CHAGB</name>
<dbReference type="RefSeq" id="XP_001229611.1">
    <property type="nucleotide sequence ID" value="XM_001229610.1"/>
</dbReference>
<dbReference type="OrthoDB" id="4590573at2759"/>
<dbReference type="EMBL" id="CH408030">
    <property type="protein sequence ID" value="EAQ91160.1"/>
    <property type="molecule type" value="Genomic_DNA"/>
</dbReference>
<keyword evidence="3" id="KW-1185">Reference proteome</keyword>
<dbReference type="GeneID" id="4389506"/>
<evidence type="ECO:0000313" key="3">
    <source>
        <dbReference type="Proteomes" id="UP000001056"/>
    </source>
</evidence>
<evidence type="ECO:0000313" key="2">
    <source>
        <dbReference type="EMBL" id="EAQ91160.1"/>
    </source>
</evidence>
<sequence length="69" mass="7578">MDSLTEQLGGETPESVIESHNLPELEYERDRAETAVKEAESNIAARQEALGDTNNMQGPHNKGRLLQAS</sequence>
<feature type="compositionally biased region" description="Basic and acidic residues" evidence="1">
    <location>
        <begin position="21"/>
        <end position="40"/>
    </location>
</feature>
<dbReference type="VEuPathDB" id="FungiDB:CHGG_03095"/>
<dbReference type="HOGENOM" id="CLU_2775728_0_0_1"/>
<gene>
    <name evidence="2" type="ORF">CHGG_03095</name>
</gene>
<proteinExistence type="predicted"/>
<dbReference type="InParanoid" id="Q2H9K9"/>
<dbReference type="AlphaFoldDB" id="Q2H9K9"/>